<dbReference type="SUPFAM" id="SSF46689">
    <property type="entry name" value="Homeodomain-like"/>
    <property type="match status" value="1"/>
</dbReference>
<dbReference type="PROSITE" id="PS00027">
    <property type="entry name" value="HOMEOBOX_1"/>
    <property type="match status" value="1"/>
</dbReference>
<dbReference type="CDD" id="cd00086">
    <property type="entry name" value="homeodomain"/>
    <property type="match status" value="1"/>
</dbReference>
<keyword evidence="5 8" id="KW-0371">Homeobox</keyword>
<dbReference type="InterPro" id="IPR050762">
    <property type="entry name" value="HD-ZIP_Homeobox_LZ_Class_II"/>
</dbReference>
<dbReference type="InterPro" id="IPR003106">
    <property type="entry name" value="Leu_zip_homeo"/>
</dbReference>
<keyword evidence="10" id="KW-0175">Coiled coil</keyword>
<evidence type="ECO:0000256" key="5">
    <source>
        <dbReference type="ARBA" id="ARBA00023155"/>
    </source>
</evidence>
<evidence type="ECO:0000256" key="7">
    <source>
        <dbReference type="ARBA" id="ARBA00023242"/>
    </source>
</evidence>
<evidence type="ECO:0000256" key="10">
    <source>
        <dbReference type="SAM" id="Coils"/>
    </source>
</evidence>
<dbReference type="Pfam" id="PF00046">
    <property type="entry name" value="Homeodomain"/>
    <property type="match status" value="1"/>
</dbReference>
<dbReference type="PROSITE" id="PS50071">
    <property type="entry name" value="HOMEOBOX_2"/>
    <property type="match status" value="1"/>
</dbReference>
<dbReference type="SMART" id="SM00389">
    <property type="entry name" value="HOX"/>
    <property type="match status" value="1"/>
</dbReference>
<evidence type="ECO:0000313" key="13">
    <source>
        <dbReference type="Proteomes" id="UP001168877"/>
    </source>
</evidence>
<evidence type="ECO:0000256" key="6">
    <source>
        <dbReference type="ARBA" id="ARBA00023163"/>
    </source>
</evidence>
<dbReference type="InterPro" id="IPR017970">
    <property type="entry name" value="Homeobox_CS"/>
</dbReference>
<dbReference type="GO" id="GO:0043565">
    <property type="term" value="F:sequence-specific DNA binding"/>
    <property type="evidence" value="ECO:0007669"/>
    <property type="project" value="InterPro"/>
</dbReference>
<reference evidence="12" key="1">
    <citation type="journal article" date="2022" name="Plant J.">
        <title>Strategies of tolerance reflected in two North American maple genomes.</title>
        <authorList>
            <person name="McEvoy S.L."/>
            <person name="Sezen U.U."/>
            <person name="Trouern-Trend A."/>
            <person name="McMahon S.M."/>
            <person name="Schaberg P.G."/>
            <person name="Yang J."/>
            <person name="Wegrzyn J.L."/>
            <person name="Swenson N.G."/>
        </authorList>
    </citation>
    <scope>NUCLEOTIDE SEQUENCE</scope>
    <source>
        <strain evidence="12">NS2018</strain>
    </source>
</reference>
<dbReference type="PANTHER" id="PTHR45714:SF72">
    <property type="entry name" value="HOMEOBOX-LEUCINE ZIPPER PROTEIN HOX26-RELATED"/>
    <property type="match status" value="1"/>
</dbReference>
<dbReference type="PANTHER" id="PTHR45714">
    <property type="entry name" value="HOMEOBOX-LEUCINE ZIPPER PROTEIN HAT14"/>
    <property type="match status" value="1"/>
</dbReference>
<dbReference type="GO" id="GO:0005634">
    <property type="term" value="C:nucleus"/>
    <property type="evidence" value="ECO:0007669"/>
    <property type="project" value="UniProtKB-SubCell"/>
</dbReference>
<evidence type="ECO:0000256" key="2">
    <source>
        <dbReference type="ARBA" id="ARBA00006074"/>
    </source>
</evidence>
<keyword evidence="3" id="KW-0805">Transcription regulation</keyword>
<gene>
    <name evidence="12" type="ORF">LWI29_025574</name>
</gene>
<organism evidence="12 13">
    <name type="scientific">Acer saccharum</name>
    <name type="common">Sugar maple</name>
    <dbReference type="NCBI Taxonomy" id="4024"/>
    <lineage>
        <taxon>Eukaryota</taxon>
        <taxon>Viridiplantae</taxon>
        <taxon>Streptophyta</taxon>
        <taxon>Embryophyta</taxon>
        <taxon>Tracheophyta</taxon>
        <taxon>Spermatophyta</taxon>
        <taxon>Magnoliopsida</taxon>
        <taxon>eudicotyledons</taxon>
        <taxon>Gunneridae</taxon>
        <taxon>Pentapetalae</taxon>
        <taxon>rosids</taxon>
        <taxon>malvids</taxon>
        <taxon>Sapindales</taxon>
        <taxon>Sapindaceae</taxon>
        <taxon>Hippocastanoideae</taxon>
        <taxon>Acereae</taxon>
        <taxon>Acer</taxon>
    </lineage>
</organism>
<dbReference type="Gene3D" id="1.10.10.60">
    <property type="entry name" value="Homeodomain-like"/>
    <property type="match status" value="1"/>
</dbReference>
<accession>A0AA39RE67</accession>
<feature type="coiled-coil region" evidence="10">
    <location>
        <begin position="153"/>
        <end position="183"/>
    </location>
</feature>
<feature type="DNA-binding region" description="Homeobox" evidence="8">
    <location>
        <begin position="89"/>
        <end position="148"/>
    </location>
</feature>
<dbReference type="AlphaFoldDB" id="A0AA39RE67"/>
<evidence type="ECO:0000256" key="4">
    <source>
        <dbReference type="ARBA" id="ARBA00023125"/>
    </source>
</evidence>
<comment type="similarity">
    <text evidence="2">Belongs to the HD-ZIP homeobox family. Class II subfamily.</text>
</comment>
<keyword evidence="7 8" id="KW-0539">Nucleus</keyword>
<name>A0AA39RE67_ACESA</name>
<dbReference type="Proteomes" id="UP001168877">
    <property type="component" value="Unassembled WGS sequence"/>
</dbReference>
<keyword evidence="6" id="KW-0804">Transcription</keyword>
<proteinExistence type="inferred from homology"/>
<evidence type="ECO:0000259" key="11">
    <source>
        <dbReference type="PROSITE" id="PS50071"/>
    </source>
</evidence>
<dbReference type="EMBL" id="JAUESC010000388">
    <property type="protein sequence ID" value="KAK0572060.1"/>
    <property type="molecule type" value="Genomic_DNA"/>
</dbReference>
<dbReference type="Pfam" id="PF02183">
    <property type="entry name" value="HALZ"/>
    <property type="match status" value="1"/>
</dbReference>
<dbReference type="InterPro" id="IPR009057">
    <property type="entry name" value="Homeodomain-like_sf"/>
</dbReference>
<comment type="subcellular location">
    <subcellularLocation>
        <location evidence="1 8 9">Nucleus</location>
    </subcellularLocation>
</comment>
<protein>
    <recommendedName>
        <fullName evidence="11">Homeobox domain-containing protein</fullName>
    </recommendedName>
</protein>
<evidence type="ECO:0000256" key="9">
    <source>
        <dbReference type="RuleBase" id="RU000682"/>
    </source>
</evidence>
<evidence type="ECO:0000256" key="3">
    <source>
        <dbReference type="ARBA" id="ARBA00023015"/>
    </source>
</evidence>
<comment type="caution">
    <text evidence="12">The sequence shown here is derived from an EMBL/GenBank/DDBJ whole genome shotgun (WGS) entry which is preliminary data.</text>
</comment>
<keyword evidence="4 8" id="KW-0238">DNA-binding</keyword>
<reference evidence="12" key="2">
    <citation type="submission" date="2023-06" db="EMBL/GenBank/DDBJ databases">
        <authorList>
            <person name="Swenson N.G."/>
            <person name="Wegrzyn J.L."/>
            <person name="Mcevoy S.L."/>
        </authorList>
    </citation>
    <scope>NUCLEOTIDE SEQUENCE</scope>
    <source>
        <strain evidence="12">NS2018</strain>
        <tissue evidence="12">Leaf</tissue>
    </source>
</reference>
<dbReference type="InterPro" id="IPR001356">
    <property type="entry name" value="HD"/>
</dbReference>
<dbReference type="GO" id="GO:0000981">
    <property type="term" value="F:DNA-binding transcription factor activity, RNA polymerase II-specific"/>
    <property type="evidence" value="ECO:0007669"/>
    <property type="project" value="InterPro"/>
</dbReference>
<evidence type="ECO:0000256" key="1">
    <source>
        <dbReference type="ARBA" id="ARBA00004123"/>
    </source>
</evidence>
<dbReference type="SMART" id="SM00340">
    <property type="entry name" value="HALZ"/>
    <property type="match status" value="1"/>
</dbReference>
<feature type="domain" description="Homeobox" evidence="11">
    <location>
        <begin position="87"/>
        <end position="147"/>
    </location>
</feature>
<evidence type="ECO:0000313" key="12">
    <source>
        <dbReference type="EMBL" id="KAK0572060.1"/>
    </source>
</evidence>
<evidence type="ECO:0000256" key="8">
    <source>
        <dbReference type="PROSITE-ProRule" id="PRU00108"/>
    </source>
</evidence>
<keyword evidence="13" id="KW-1185">Reference proteome</keyword>
<sequence length="372" mass="41567">MADEHCNTGLGLRLGFGEYVACRERSEKGNNNNNNKAMDCNLDFSFSLCPKEIKSLDDHVKHKQTMVEDQDYHVNINCDYSNNNKNTTTGRKKLRLTKQQSTLLEGSFKLHTTLNQSQKQSLAEQLNLKPRQVEVWFQNRRARTKLKQTEVDCEFLKKCCESLSDENKRLKKEVQELQSLKEGGGSQFIQQLPKAAMCPSCCDKIMKKNEAAVIDHVVLKNNKWHSSYNGTYTDQPKLNKHEADRVAQAVQTSMESWNFKALVTMGSLKAFGLIPELISDHNHILDLDPILGKMIRALKSVKVISKEDAKTAEKQGIAPPDDPSLAEDYDNEGLNLNTATTGSGVAVIVSTAGSDAPARALSGLTGNLRKRK</sequence>